<evidence type="ECO:0000313" key="2">
    <source>
        <dbReference type="Proteomes" id="UP000527143"/>
    </source>
</evidence>
<protein>
    <submittedName>
        <fullName evidence="1">Uncharacterized protein</fullName>
    </submittedName>
</protein>
<gene>
    <name evidence="1" type="ORF">FHT02_003324</name>
</gene>
<accession>A0A840YL89</accession>
<proteinExistence type="predicted"/>
<evidence type="ECO:0000313" key="1">
    <source>
        <dbReference type="EMBL" id="MBB5712068.1"/>
    </source>
</evidence>
<sequence>MRSGNQLSALAHEQFARTTNHSRRLSVRALAYDYPHRGTLGRLVSPLGVGYVVNSTLSQIVELPLQREAIQRE</sequence>
<dbReference type="EMBL" id="JACIJF010000012">
    <property type="protein sequence ID" value="MBB5712068.1"/>
    <property type="molecule type" value="Genomic_DNA"/>
</dbReference>
<comment type="caution">
    <text evidence="1">The sequence shown here is derived from an EMBL/GenBank/DDBJ whole genome shotgun (WGS) entry which is preliminary data.</text>
</comment>
<keyword evidence="2" id="KW-1185">Reference proteome</keyword>
<dbReference type="Proteomes" id="UP000527143">
    <property type="component" value="Unassembled WGS sequence"/>
</dbReference>
<organism evidence="1 2">
    <name type="scientific">Sphingomonas xinjiangensis</name>
    <dbReference type="NCBI Taxonomy" id="643568"/>
    <lineage>
        <taxon>Bacteria</taxon>
        <taxon>Pseudomonadati</taxon>
        <taxon>Pseudomonadota</taxon>
        <taxon>Alphaproteobacteria</taxon>
        <taxon>Sphingomonadales</taxon>
        <taxon>Sphingomonadaceae</taxon>
        <taxon>Sphingomonas</taxon>
    </lineage>
</organism>
<dbReference type="AlphaFoldDB" id="A0A840YL89"/>
<name>A0A840YL89_9SPHN</name>
<reference evidence="1 2" key="1">
    <citation type="submission" date="2020-08" db="EMBL/GenBank/DDBJ databases">
        <title>Genomic Encyclopedia of Type Strains, Phase IV (KMG-IV): sequencing the most valuable type-strain genomes for metagenomic binning, comparative biology and taxonomic classification.</title>
        <authorList>
            <person name="Goeker M."/>
        </authorList>
    </citation>
    <scope>NUCLEOTIDE SEQUENCE [LARGE SCALE GENOMIC DNA]</scope>
    <source>
        <strain evidence="1 2">DSM 26736</strain>
    </source>
</reference>